<gene>
    <name evidence="9" type="ORF">QFI96_014020</name>
</gene>
<keyword evidence="5 7" id="KW-1133">Transmembrane helix</keyword>
<feature type="transmembrane region" description="Helical" evidence="7">
    <location>
        <begin position="92"/>
        <end position="112"/>
    </location>
</feature>
<evidence type="ECO:0000256" key="1">
    <source>
        <dbReference type="ARBA" id="ARBA00004651"/>
    </source>
</evidence>
<comment type="similarity">
    <text evidence="2">Belongs to the EamA transporter family.</text>
</comment>
<evidence type="ECO:0000256" key="3">
    <source>
        <dbReference type="ARBA" id="ARBA00022475"/>
    </source>
</evidence>
<feature type="transmembrane region" description="Helical" evidence="7">
    <location>
        <begin position="68"/>
        <end position="86"/>
    </location>
</feature>
<dbReference type="InterPro" id="IPR000620">
    <property type="entry name" value="EamA_dom"/>
</dbReference>
<evidence type="ECO:0000313" key="9">
    <source>
        <dbReference type="EMBL" id="MEL0552809.1"/>
    </source>
</evidence>
<evidence type="ECO:0000256" key="2">
    <source>
        <dbReference type="ARBA" id="ARBA00007362"/>
    </source>
</evidence>
<evidence type="ECO:0000259" key="8">
    <source>
        <dbReference type="Pfam" id="PF00892"/>
    </source>
</evidence>
<evidence type="ECO:0000313" key="10">
    <source>
        <dbReference type="Proteomes" id="UP001312893"/>
    </source>
</evidence>
<keyword evidence="4 7" id="KW-0812">Transmembrane</keyword>
<dbReference type="Pfam" id="PF00892">
    <property type="entry name" value="EamA"/>
    <property type="match status" value="2"/>
</dbReference>
<evidence type="ECO:0000256" key="5">
    <source>
        <dbReference type="ARBA" id="ARBA00022989"/>
    </source>
</evidence>
<keyword evidence="3" id="KW-1003">Cell membrane</keyword>
<protein>
    <submittedName>
        <fullName evidence="9">DMT family transporter</fullName>
    </submittedName>
</protein>
<dbReference type="InterPro" id="IPR037185">
    <property type="entry name" value="EmrE-like"/>
</dbReference>
<organism evidence="9 10">
    <name type="scientific">Raoultella lignicola</name>
    <dbReference type="NCBI Taxonomy" id="3040939"/>
    <lineage>
        <taxon>Bacteria</taxon>
        <taxon>Pseudomonadati</taxon>
        <taxon>Pseudomonadota</taxon>
        <taxon>Gammaproteobacteria</taxon>
        <taxon>Enterobacterales</taxon>
        <taxon>Enterobacteriaceae</taxon>
        <taxon>Klebsiella/Raoultella group</taxon>
        <taxon>Raoultella</taxon>
    </lineage>
</organism>
<dbReference type="SUPFAM" id="SSF103481">
    <property type="entry name" value="Multidrug resistance efflux transporter EmrE"/>
    <property type="match status" value="2"/>
</dbReference>
<evidence type="ECO:0000256" key="4">
    <source>
        <dbReference type="ARBA" id="ARBA00022692"/>
    </source>
</evidence>
<reference evidence="9 10" key="1">
    <citation type="submission" date="2024-04" db="EMBL/GenBank/DDBJ databases">
        <title>Two novel Raoultella species associated with bleeding cankers of broadleaf hosts, Raoultella scottia sp. nov. and Raoultella lignicola sp. nov.</title>
        <authorList>
            <person name="Brady C.L."/>
        </authorList>
    </citation>
    <scope>NUCLEOTIDE SEQUENCE [LARGE SCALE GENOMIC DNA]</scope>
    <source>
        <strain evidence="9 10">TW_WC1a.1</strain>
    </source>
</reference>
<feature type="transmembrane region" description="Helical" evidence="7">
    <location>
        <begin position="180"/>
        <end position="200"/>
    </location>
</feature>
<feature type="transmembrane region" description="Helical" evidence="7">
    <location>
        <begin position="206"/>
        <end position="224"/>
    </location>
</feature>
<dbReference type="RefSeq" id="WP_123753877.1">
    <property type="nucleotide sequence ID" value="NZ_JARXNK020000104.1"/>
</dbReference>
<feature type="transmembrane region" description="Helical" evidence="7">
    <location>
        <begin position="236"/>
        <end position="255"/>
    </location>
</feature>
<feature type="transmembrane region" description="Helical" evidence="7">
    <location>
        <begin position="148"/>
        <end position="168"/>
    </location>
</feature>
<proteinExistence type="inferred from homology"/>
<feature type="domain" description="EamA" evidence="8">
    <location>
        <begin position="147"/>
        <end position="278"/>
    </location>
</feature>
<feature type="transmembrane region" description="Helical" evidence="7">
    <location>
        <begin position="34"/>
        <end position="53"/>
    </location>
</feature>
<sequence>MGNVRAYLAIQACTVLFGLSALMGEQIQSDITAVVLGRGAFALLFLGALLCLFDRSRTYIPWRDRSKLLLNGALLAGHWFCFFMGVKAGGVAIGTLGFATFPAFVIMIEAVLSHKKPALFDMLLVTMIVAGVYILAPMRTENAGSLTGLLWALGSGFIHALVIIFNRYLRIRASAIQSSWWQCAGCALVTLPGGLAGLVHSSGHDLVFIGLLGILCTGLAYWMLTWGLRTLQASTVSMMIVLEPVYAVLLAWIFLHQQPGGQTLMGAVLIIGASVLSVWLPARRRGLTN</sequence>
<dbReference type="PANTHER" id="PTHR22911:SF137">
    <property type="entry name" value="SOLUTE CARRIER FAMILY 35 MEMBER G2-RELATED"/>
    <property type="match status" value="1"/>
</dbReference>
<comment type="caution">
    <text evidence="9">The sequence shown here is derived from an EMBL/GenBank/DDBJ whole genome shotgun (WGS) entry which is preliminary data.</text>
</comment>
<evidence type="ECO:0000256" key="6">
    <source>
        <dbReference type="ARBA" id="ARBA00023136"/>
    </source>
</evidence>
<comment type="subcellular location">
    <subcellularLocation>
        <location evidence="1">Cell membrane</location>
        <topology evidence="1">Multi-pass membrane protein</topology>
    </subcellularLocation>
</comment>
<accession>A0ABU9FBG3</accession>
<feature type="transmembrane region" description="Helical" evidence="7">
    <location>
        <begin position="119"/>
        <end position="136"/>
    </location>
</feature>
<dbReference type="Proteomes" id="UP001312893">
    <property type="component" value="Unassembled WGS sequence"/>
</dbReference>
<feature type="transmembrane region" description="Helical" evidence="7">
    <location>
        <begin position="261"/>
        <end position="282"/>
    </location>
</feature>
<dbReference type="PANTHER" id="PTHR22911">
    <property type="entry name" value="ACYL-MALONYL CONDENSING ENZYME-RELATED"/>
    <property type="match status" value="1"/>
</dbReference>
<dbReference type="EMBL" id="JARXNK020000104">
    <property type="protein sequence ID" value="MEL0552809.1"/>
    <property type="molecule type" value="Genomic_DNA"/>
</dbReference>
<name>A0ABU9FBG3_9ENTR</name>
<feature type="domain" description="EamA" evidence="8">
    <location>
        <begin position="6"/>
        <end position="135"/>
    </location>
</feature>
<dbReference type="Gene3D" id="1.10.3730.20">
    <property type="match status" value="1"/>
</dbReference>
<evidence type="ECO:0000256" key="7">
    <source>
        <dbReference type="SAM" id="Phobius"/>
    </source>
</evidence>
<keyword evidence="6 7" id="KW-0472">Membrane</keyword>
<keyword evidence="10" id="KW-1185">Reference proteome</keyword>